<keyword evidence="4" id="KW-0012">Acyltransferase</keyword>
<dbReference type="EMBL" id="JAAGWF010000009">
    <property type="protein sequence ID" value="NEK58010.1"/>
    <property type="molecule type" value="Genomic_DNA"/>
</dbReference>
<feature type="transmembrane region" description="Helical" evidence="2">
    <location>
        <begin position="96"/>
        <end position="115"/>
    </location>
</feature>
<name>A0A7K3W021_9ACTN</name>
<reference evidence="4 5" key="1">
    <citation type="submission" date="2020-02" db="EMBL/GenBank/DDBJ databases">
        <title>Geodermatophilus sabuli CPCC 205279 I12A-02694.</title>
        <authorList>
            <person name="Jiang Z."/>
        </authorList>
    </citation>
    <scope>NUCLEOTIDE SEQUENCE [LARGE SCALE GENOMIC DNA]</scope>
    <source>
        <strain evidence="4 5">I12A-02694</strain>
    </source>
</reference>
<accession>A0A7K3W021</accession>
<feature type="transmembrane region" description="Helical" evidence="2">
    <location>
        <begin position="319"/>
        <end position="336"/>
    </location>
</feature>
<keyword evidence="2" id="KW-0812">Transmembrane</keyword>
<keyword evidence="5" id="KW-1185">Reference proteome</keyword>
<evidence type="ECO:0000256" key="2">
    <source>
        <dbReference type="SAM" id="Phobius"/>
    </source>
</evidence>
<feature type="transmembrane region" description="Helical" evidence="2">
    <location>
        <begin position="216"/>
        <end position="239"/>
    </location>
</feature>
<dbReference type="GO" id="GO:0016747">
    <property type="term" value="F:acyltransferase activity, transferring groups other than amino-acyl groups"/>
    <property type="evidence" value="ECO:0007669"/>
    <property type="project" value="InterPro"/>
</dbReference>
<feature type="transmembrane region" description="Helical" evidence="2">
    <location>
        <begin position="191"/>
        <end position="210"/>
    </location>
</feature>
<feature type="transmembrane region" description="Helical" evidence="2">
    <location>
        <begin position="348"/>
        <end position="371"/>
    </location>
</feature>
<dbReference type="PANTHER" id="PTHR23028:SF53">
    <property type="entry name" value="ACYL_TRANSF_3 DOMAIN-CONTAINING PROTEIN"/>
    <property type="match status" value="1"/>
</dbReference>
<feature type="transmembrane region" description="Helical" evidence="2">
    <location>
        <begin position="281"/>
        <end position="298"/>
    </location>
</feature>
<feature type="region of interest" description="Disordered" evidence="1">
    <location>
        <begin position="386"/>
        <end position="440"/>
    </location>
</feature>
<protein>
    <submittedName>
        <fullName evidence="4">Acyltransferase</fullName>
    </submittedName>
</protein>
<feature type="transmembrane region" description="Helical" evidence="2">
    <location>
        <begin position="162"/>
        <end position="184"/>
    </location>
</feature>
<dbReference type="RefSeq" id="WP_163481344.1">
    <property type="nucleotide sequence ID" value="NZ_JAAGWF010000009.1"/>
</dbReference>
<evidence type="ECO:0000259" key="3">
    <source>
        <dbReference type="Pfam" id="PF01757"/>
    </source>
</evidence>
<dbReference type="GO" id="GO:0016020">
    <property type="term" value="C:membrane"/>
    <property type="evidence" value="ECO:0007669"/>
    <property type="project" value="TreeGrafter"/>
</dbReference>
<feature type="compositionally biased region" description="Basic residues" evidence="1">
    <location>
        <begin position="430"/>
        <end position="440"/>
    </location>
</feature>
<keyword evidence="2" id="KW-0472">Membrane</keyword>
<feature type="domain" description="Acyltransferase 3" evidence="3">
    <location>
        <begin position="15"/>
        <end position="339"/>
    </location>
</feature>
<dbReference type="AlphaFoldDB" id="A0A7K3W021"/>
<dbReference type="InterPro" id="IPR002656">
    <property type="entry name" value="Acyl_transf_3_dom"/>
</dbReference>
<dbReference type="InterPro" id="IPR050879">
    <property type="entry name" value="Acyltransferase_3"/>
</dbReference>
<organism evidence="4 5">
    <name type="scientific">Geodermatophilus sabuli</name>
    <dbReference type="NCBI Taxonomy" id="1564158"/>
    <lineage>
        <taxon>Bacteria</taxon>
        <taxon>Bacillati</taxon>
        <taxon>Actinomycetota</taxon>
        <taxon>Actinomycetes</taxon>
        <taxon>Geodermatophilales</taxon>
        <taxon>Geodermatophilaceae</taxon>
        <taxon>Geodermatophilus</taxon>
    </lineage>
</organism>
<evidence type="ECO:0000256" key="1">
    <source>
        <dbReference type="SAM" id="MobiDB-lite"/>
    </source>
</evidence>
<gene>
    <name evidence="4" type="ORF">GCU56_09010</name>
</gene>
<feature type="compositionally biased region" description="Low complexity" evidence="1">
    <location>
        <begin position="406"/>
        <end position="429"/>
    </location>
</feature>
<keyword evidence="4" id="KW-0808">Transferase</keyword>
<dbReference type="Pfam" id="PF01757">
    <property type="entry name" value="Acyl_transf_3"/>
    <property type="match status" value="1"/>
</dbReference>
<evidence type="ECO:0000313" key="5">
    <source>
        <dbReference type="Proteomes" id="UP000470246"/>
    </source>
</evidence>
<feature type="transmembrane region" description="Helical" evidence="2">
    <location>
        <begin position="251"/>
        <end position="269"/>
    </location>
</feature>
<sequence>MTAASQTPPTGGEIRSLTGLRIVAALWVVVFHFSFTPGDTYADLWEPLQPVVRTGALGVDLFYVLSGFVITLTYLDKMGRRPSPRRMLSFWWARVCRIWPVYVVVTTLFGAWLLYKATQVTDGFVAYQLEQPDVDVWHYLQQLLMVQLWDQPFFDGSSWVGAAWSISAEWLAYVLFPVAVLLLWRLRSAPAVVTGALAVGAMVPLAYVCFTTGEPYFAWSWALRIGAGFLAGAFTCLAVRRISVTPRVERIAAGVAVLAVVEILVGLWWGEWRGQGEGEYGGVVVLAFPVLVGSLALSRQGLSRVLSTGPMVHGGRISYSLYLVHIPVFEIFWTSMGWTPSIAPGSGLAGFLIPQVLLFTVLLAHLSYRYLEEPARLFLRHRGPGRWARADRPARPGTPVPPPRAEQPAEVPAPAAALVPAPARAGAARTARHPRSRVDA</sequence>
<dbReference type="GO" id="GO:0009103">
    <property type="term" value="P:lipopolysaccharide biosynthetic process"/>
    <property type="evidence" value="ECO:0007669"/>
    <property type="project" value="TreeGrafter"/>
</dbReference>
<comment type="caution">
    <text evidence="4">The sequence shown here is derived from an EMBL/GenBank/DDBJ whole genome shotgun (WGS) entry which is preliminary data.</text>
</comment>
<evidence type="ECO:0000313" key="4">
    <source>
        <dbReference type="EMBL" id="NEK58010.1"/>
    </source>
</evidence>
<proteinExistence type="predicted"/>
<feature type="transmembrane region" description="Helical" evidence="2">
    <location>
        <begin position="55"/>
        <end position="75"/>
    </location>
</feature>
<feature type="compositionally biased region" description="Pro residues" evidence="1">
    <location>
        <begin position="396"/>
        <end position="405"/>
    </location>
</feature>
<dbReference type="PANTHER" id="PTHR23028">
    <property type="entry name" value="ACETYLTRANSFERASE"/>
    <property type="match status" value="1"/>
</dbReference>
<keyword evidence="2" id="KW-1133">Transmembrane helix</keyword>
<dbReference type="Proteomes" id="UP000470246">
    <property type="component" value="Unassembled WGS sequence"/>
</dbReference>
<feature type="transmembrane region" description="Helical" evidence="2">
    <location>
        <begin position="18"/>
        <end position="35"/>
    </location>
</feature>